<protein>
    <submittedName>
        <fullName evidence="1">Uncharacterized protein</fullName>
    </submittedName>
</protein>
<dbReference type="AlphaFoldDB" id="A0A2U2HNF2"/>
<dbReference type="EMBL" id="PXWF02000121">
    <property type="protein sequence ID" value="PWF49041.1"/>
    <property type="molecule type" value="Genomic_DNA"/>
</dbReference>
<reference evidence="1 2" key="1">
    <citation type="submission" date="2018-04" db="EMBL/GenBank/DDBJ databases">
        <title>Massilia violaceinigra sp. nov., a novel purple-pigmented bacterium isolated from Tianshan glacier, Xinjiang, China.</title>
        <authorList>
            <person name="Wang H."/>
        </authorList>
    </citation>
    <scope>NUCLEOTIDE SEQUENCE [LARGE SCALE GENOMIC DNA]</scope>
    <source>
        <strain evidence="1 2">B448-2</strain>
    </source>
</reference>
<evidence type="ECO:0000313" key="2">
    <source>
        <dbReference type="Proteomes" id="UP000241421"/>
    </source>
</evidence>
<evidence type="ECO:0000313" key="1">
    <source>
        <dbReference type="EMBL" id="PWF49041.1"/>
    </source>
</evidence>
<proteinExistence type="predicted"/>
<keyword evidence="2" id="KW-1185">Reference proteome</keyword>
<comment type="caution">
    <text evidence="1">The sequence shown here is derived from an EMBL/GenBank/DDBJ whole genome shotgun (WGS) entry which is preliminary data.</text>
</comment>
<accession>A0A2U2HNF2</accession>
<name>A0A2U2HNF2_9BURK</name>
<sequence>MAAGLDAFDEHRKLAPEATLRFRLGKRDAIRTRKTNWDGVKLRLAGSETSTPIPIAADGTFVLLRSQEAYDDEADFLLNQKKSSIRFSPEVRTPGLPDNVRRLGDYRLECQVLIAIGKKELNFAMRAAFNAYALGGDWCSTVRKNFGISFMLPDWSINTTLTVDGKQKNLRTNGVNFAAPIQDKSLPDNALITFEYWSGASLERKQRFLAQFPIHLKSSADKWGAGQQMQSKGNTAYSTVIALKPGKWRFCLKSPDGELYLGAERGKTVVTPGSEHAALWHEYHNFIVDVEQAGNYEVSLDLQNPDLPVVGVKRRD</sequence>
<gene>
    <name evidence="1" type="ORF">C7C56_009170</name>
</gene>
<organism evidence="1 2">
    <name type="scientific">Massilia glaciei</name>
    <dbReference type="NCBI Taxonomy" id="1524097"/>
    <lineage>
        <taxon>Bacteria</taxon>
        <taxon>Pseudomonadati</taxon>
        <taxon>Pseudomonadota</taxon>
        <taxon>Betaproteobacteria</taxon>
        <taxon>Burkholderiales</taxon>
        <taxon>Oxalobacteraceae</taxon>
        <taxon>Telluria group</taxon>
        <taxon>Massilia</taxon>
    </lineage>
</organism>
<dbReference type="Proteomes" id="UP000241421">
    <property type="component" value="Unassembled WGS sequence"/>
</dbReference>